<gene>
    <name evidence="3" type="ORF">ISN45_Aa01g022120</name>
</gene>
<dbReference type="Pfam" id="PF13456">
    <property type="entry name" value="RVT_3"/>
    <property type="match status" value="1"/>
</dbReference>
<dbReference type="GO" id="GO:0003676">
    <property type="term" value="F:nucleic acid binding"/>
    <property type="evidence" value="ECO:0007669"/>
    <property type="project" value="InterPro"/>
</dbReference>
<evidence type="ECO:0000313" key="3">
    <source>
        <dbReference type="EMBL" id="KAG7593408.1"/>
    </source>
</evidence>
<dbReference type="InterPro" id="IPR044730">
    <property type="entry name" value="RNase_H-like_dom_plant"/>
</dbReference>
<dbReference type="AlphaFoldDB" id="A0A8T2C034"/>
<dbReference type="InterPro" id="IPR002156">
    <property type="entry name" value="RNaseH_domain"/>
</dbReference>
<protein>
    <submittedName>
        <fullName evidence="3">Ribonuclease H domain</fullName>
    </submittedName>
</protein>
<dbReference type="PANTHER" id="PTHR33116">
    <property type="entry name" value="REVERSE TRANSCRIPTASE ZINC-BINDING DOMAIN-CONTAINING PROTEIN-RELATED-RELATED"/>
    <property type="match status" value="1"/>
</dbReference>
<feature type="domain" description="RNase H type-1" evidence="1">
    <location>
        <begin position="376"/>
        <end position="493"/>
    </location>
</feature>
<dbReference type="CDD" id="cd06222">
    <property type="entry name" value="RNase_H_like"/>
    <property type="match status" value="1"/>
</dbReference>
<proteinExistence type="predicted"/>
<feature type="domain" description="Reverse transcriptase zinc-binding" evidence="2">
    <location>
        <begin position="177"/>
        <end position="265"/>
    </location>
</feature>
<evidence type="ECO:0000259" key="1">
    <source>
        <dbReference type="Pfam" id="PF13456"/>
    </source>
</evidence>
<accession>A0A8T2C034</accession>
<keyword evidence="4" id="KW-1185">Reference proteome</keyword>
<dbReference type="EMBL" id="JAEFBK010000006">
    <property type="protein sequence ID" value="KAG7593408.1"/>
    <property type="molecule type" value="Genomic_DNA"/>
</dbReference>
<dbReference type="InterPro" id="IPR026960">
    <property type="entry name" value="RVT-Znf"/>
</dbReference>
<dbReference type="PANTHER" id="PTHR33116:SF86">
    <property type="entry name" value="REVERSE TRANSCRIPTASE DOMAIN-CONTAINING PROTEIN"/>
    <property type="match status" value="1"/>
</dbReference>
<sequence length="505" mass="55871">MAWVSWDKLTLPKNAGGLGFREIEEFNDSLLAKLSWRLLKEPNSLLAQVLLGKYCNNSSFMDCSIPSSASHGWRGILAGREILRKGLGWSVGQGNMIKVWSDPWLSTAVPLTPIGPPTEQNMNLLVSDLLNPATKTWNITAIKEHLPQYEDQIRKITIASSPLEDSMVWLPVKSGIYTTKTGYALAKLNTTPVNNLGFNWQRNIWKVHTSPKVKHFLWKAMKKALPLGETLSRRGINVDLRCKRCNQPETALHLLLLCPFAKKVWEITPALFKPSEAAHTSLELLMVGAKKMIALPPTGLSSAPLYPWIFWHLWKARNLLIYEEKGFSEEEVVFKAISDARSWMAAQLLLPKAVSDPQEIPLPPPNPEFASCYVDAAWIKPGNCGLGWLLQDKNKVKISEKKISKSFVGSALIAETMAMQSALVDAQSAGVRQLNVFSDCKVLISLLISGNSIVEIRGLLHVIRELSVSFTSICFYFIPRLSNSAADSLAKAALLVVSSSPSCGG</sequence>
<dbReference type="Pfam" id="PF13966">
    <property type="entry name" value="zf-RVT"/>
    <property type="match status" value="1"/>
</dbReference>
<name>A0A8T2C034_9BRAS</name>
<dbReference type="GO" id="GO:0004523">
    <property type="term" value="F:RNA-DNA hybrid ribonuclease activity"/>
    <property type="evidence" value="ECO:0007669"/>
    <property type="project" value="InterPro"/>
</dbReference>
<reference evidence="3 4" key="1">
    <citation type="submission" date="2020-12" db="EMBL/GenBank/DDBJ databases">
        <title>Concerted genomic and epigenomic changes stabilize Arabidopsis allopolyploids.</title>
        <authorList>
            <person name="Chen Z."/>
        </authorList>
    </citation>
    <scope>NUCLEOTIDE SEQUENCE [LARGE SCALE GENOMIC DNA]</scope>
    <source>
        <strain evidence="3">Allo738</strain>
        <tissue evidence="3">Leaf</tissue>
    </source>
</reference>
<organism evidence="3 4">
    <name type="scientific">Arabidopsis thaliana x Arabidopsis arenosa</name>
    <dbReference type="NCBI Taxonomy" id="1240361"/>
    <lineage>
        <taxon>Eukaryota</taxon>
        <taxon>Viridiplantae</taxon>
        <taxon>Streptophyta</taxon>
        <taxon>Embryophyta</taxon>
        <taxon>Tracheophyta</taxon>
        <taxon>Spermatophyta</taxon>
        <taxon>Magnoliopsida</taxon>
        <taxon>eudicotyledons</taxon>
        <taxon>Gunneridae</taxon>
        <taxon>Pentapetalae</taxon>
        <taxon>rosids</taxon>
        <taxon>malvids</taxon>
        <taxon>Brassicales</taxon>
        <taxon>Brassicaceae</taxon>
        <taxon>Camelineae</taxon>
        <taxon>Arabidopsis</taxon>
    </lineage>
</organism>
<evidence type="ECO:0000313" key="4">
    <source>
        <dbReference type="Proteomes" id="UP000694240"/>
    </source>
</evidence>
<dbReference type="Proteomes" id="UP000694240">
    <property type="component" value="Chromosome 6"/>
</dbReference>
<evidence type="ECO:0000259" key="2">
    <source>
        <dbReference type="Pfam" id="PF13966"/>
    </source>
</evidence>
<comment type="caution">
    <text evidence="3">The sequence shown here is derived from an EMBL/GenBank/DDBJ whole genome shotgun (WGS) entry which is preliminary data.</text>
</comment>